<feature type="compositionally biased region" description="Basic and acidic residues" evidence="4">
    <location>
        <begin position="466"/>
        <end position="492"/>
    </location>
</feature>
<feature type="non-terminal residue" evidence="6">
    <location>
        <position position="797"/>
    </location>
</feature>
<dbReference type="SUPFAM" id="SSF50044">
    <property type="entry name" value="SH3-domain"/>
    <property type="match status" value="2"/>
</dbReference>
<comment type="caution">
    <text evidence="6">The sequence shown here is derived from an EMBL/GenBank/DDBJ whole genome shotgun (WGS) entry which is preliminary data.</text>
</comment>
<dbReference type="AlphaFoldDB" id="A0A7K4ZVG3"/>
<feature type="compositionally biased region" description="Basic and acidic residues" evidence="4">
    <location>
        <begin position="327"/>
        <end position="336"/>
    </location>
</feature>
<dbReference type="PANTHER" id="PTHR16830:SF13">
    <property type="entry name" value="FYN-BINDING PROTEIN 1"/>
    <property type="match status" value="1"/>
</dbReference>
<dbReference type="InterPro" id="IPR001452">
    <property type="entry name" value="SH3_domain"/>
</dbReference>
<keyword evidence="2" id="KW-0597">Phosphoprotein</keyword>
<dbReference type="Pfam" id="PF14603">
    <property type="entry name" value="hSH3"/>
    <property type="match status" value="2"/>
</dbReference>
<feature type="region of interest" description="Disordered" evidence="4">
    <location>
        <begin position="235"/>
        <end position="493"/>
    </location>
</feature>
<reference evidence="6 7" key="1">
    <citation type="submission" date="2019-09" db="EMBL/GenBank/DDBJ databases">
        <title>Bird 10,000 Genomes (B10K) Project - Family phase.</title>
        <authorList>
            <person name="Zhang G."/>
        </authorList>
    </citation>
    <scope>NUCLEOTIDE SEQUENCE [LARGE SCALE GENOMIC DNA]</scope>
    <source>
        <strain evidence="6">B10K-DU-017-25</strain>
        <tissue evidence="6">Mixed tissue sample</tissue>
    </source>
</reference>
<feature type="domain" description="SH3" evidence="5">
    <location>
        <begin position="502"/>
        <end position="562"/>
    </location>
</feature>
<feature type="compositionally biased region" description="Basic and acidic residues" evidence="4">
    <location>
        <begin position="72"/>
        <end position="81"/>
    </location>
</feature>
<dbReference type="GO" id="GO:0007229">
    <property type="term" value="P:integrin-mediated signaling pathway"/>
    <property type="evidence" value="ECO:0007669"/>
    <property type="project" value="InterPro"/>
</dbReference>
<dbReference type="SMART" id="SM00326">
    <property type="entry name" value="SH3"/>
    <property type="match status" value="1"/>
</dbReference>
<dbReference type="PROSITE" id="PS50002">
    <property type="entry name" value="SH3"/>
    <property type="match status" value="1"/>
</dbReference>
<evidence type="ECO:0000256" key="1">
    <source>
        <dbReference type="ARBA" id="ARBA00022443"/>
    </source>
</evidence>
<accession>A0A7K4ZVG3</accession>
<gene>
    <name evidence="6" type="primary">Fyb1</name>
    <name evidence="6" type="ORF">CENUNI_R03954</name>
</gene>
<evidence type="ECO:0000256" key="4">
    <source>
        <dbReference type="SAM" id="MobiDB-lite"/>
    </source>
</evidence>
<dbReference type="InterPro" id="IPR043443">
    <property type="entry name" value="FYB1/2-like"/>
</dbReference>
<dbReference type="OrthoDB" id="9396701at2759"/>
<organism evidence="6 7">
    <name type="scientific">Centropus unirufus</name>
    <dbReference type="NCBI Taxonomy" id="1118519"/>
    <lineage>
        <taxon>Eukaryota</taxon>
        <taxon>Metazoa</taxon>
        <taxon>Chordata</taxon>
        <taxon>Craniata</taxon>
        <taxon>Vertebrata</taxon>
        <taxon>Euteleostomi</taxon>
        <taxon>Archelosauria</taxon>
        <taxon>Archosauria</taxon>
        <taxon>Dinosauria</taxon>
        <taxon>Saurischia</taxon>
        <taxon>Theropoda</taxon>
        <taxon>Coelurosauria</taxon>
        <taxon>Aves</taxon>
        <taxon>Neognathae</taxon>
        <taxon>Neoaves</taxon>
        <taxon>Otidimorphae</taxon>
        <taxon>Cuculiformes</taxon>
        <taxon>Centropidae</taxon>
        <taxon>Centropus</taxon>
    </lineage>
</organism>
<dbReference type="GO" id="GO:0005886">
    <property type="term" value="C:plasma membrane"/>
    <property type="evidence" value="ECO:0007669"/>
    <property type="project" value="InterPro"/>
</dbReference>
<feature type="compositionally biased region" description="Basic and acidic residues" evidence="4">
    <location>
        <begin position="1"/>
        <end position="14"/>
    </location>
</feature>
<dbReference type="GO" id="GO:0050852">
    <property type="term" value="P:T cell receptor signaling pathway"/>
    <property type="evidence" value="ECO:0007669"/>
    <property type="project" value="TreeGrafter"/>
</dbReference>
<keyword evidence="7" id="KW-1185">Reference proteome</keyword>
<evidence type="ECO:0000256" key="2">
    <source>
        <dbReference type="ARBA" id="ARBA00022553"/>
    </source>
</evidence>
<keyword evidence="1 3" id="KW-0728">SH3 domain</keyword>
<dbReference type="InterPro" id="IPR036028">
    <property type="entry name" value="SH3-like_dom_sf"/>
</dbReference>
<dbReference type="GO" id="GO:0072659">
    <property type="term" value="P:protein localization to plasma membrane"/>
    <property type="evidence" value="ECO:0007669"/>
    <property type="project" value="TreeGrafter"/>
</dbReference>
<dbReference type="Proteomes" id="UP000517892">
    <property type="component" value="Unassembled WGS sequence"/>
</dbReference>
<dbReference type="FunFam" id="2.30.30.40:FF:000133">
    <property type="entry name" value="FYN-binding protein-like isoform X2"/>
    <property type="match status" value="1"/>
</dbReference>
<dbReference type="Gene3D" id="2.30.30.40">
    <property type="entry name" value="SH3 Domains"/>
    <property type="match status" value="2"/>
</dbReference>
<evidence type="ECO:0000313" key="6">
    <source>
        <dbReference type="EMBL" id="NWR75097.1"/>
    </source>
</evidence>
<protein>
    <submittedName>
        <fullName evidence="6">FYB1 protein</fullName>
    </submittedName>
</protein>
<name>A0A7K4ZVG3_9AVES</name>
<feature type="compositionally biased region" description="Acidic residues" evidence="4">
    <location>
        <begin position="430"/>
        <end position="439"/>
    </location>
</feature>
<feature type="compositionally biased region" description="Polar residues" evidence="4">
    <location>
        <begin position="242"/>
        <end position="274"/>
    </location>
</feature>
<evidence type="ECO:0000259" key="5">
    <source>
        <dbReference type="PROSITE" id="PS50002"/>
    </source>
</evidence>
<evidence type="ECO:0000256" key="3">
    <source>
        <dbReference type="PROSITE-ProRule" id="PRU00192"/>
    </source>
</evidence>
<feature type="region of interest" description="Disordered" evidence="4">
    <location>
        <begin position="1"/>
        <end position="137"/>
    </location>
</feature>
<evidence type="ECO:0000313" key="7">
    <source>
        <dbReference type="Proteomes" id="UP000517892"/>
    </source>
</evidence>
<feature type="compositionally biased region" description="Low complexity" evidence="4">
    <location>
        <begin position="404"/>
        <end position="413"/>
    </location>
</feature>
<dbReference type="InterPro" id="IPR029294">
    <property type="entry name" value="hSH3"/>
</dbReference>
<feature type="compositionally biased region" description="Polar residues" evidence="4">
    <location>
        <begin position="42"/>
        <end position="58"/>
    </location>
</feature>
<dbReference type="EMBL" id="VYZI01000235">
    <property type="protein sequence ID" value="NWR75097.1"/>
    <property type="molecule type" value="Genomic_DNA"/>
</dbReference>
<proteinExistence type="predicted"/>
<sequence length="797" mass="89248">MAKFDKGNSTREDTAGSSRPLRVPAQVTRTEVQAKKAVFESDASQENAACASGSSTFNKPVHPKPPLGVKPSTDDKTEKDPTPPYLKPVAQRFGVQLQPANREHDGKAGCTKPSTIKSDLEKEEPKPPYPRPADNKCLTTAFPEKKKCLLGTKPTSNFAPQDSEAKPAFPNITAVKEKFLPARQENEPKPPLSKLPFAQKLSLNPEDSHNEATYSKNIFPKIVLTRPRPNIHSFKAAKETDGNSSCAAEATGSHSSNVALKPTSRCSSSAQSIPKNMEEKTEDEGMSAAKKTFLNRITKKDSSSVPKFPKMNTVLAAGKPSSESPEDGDRNLEAPKRKILPSLFKLGQQPEKPARPPTVYLAKFQKNSLKDCLKHGPPSSAAQARPAPPPHSATQPPPPPPASHPSLQSSAAPSLPPRNVKPSSETINPENEENYDDVEFVSREMDGEMYEDINDIRPSRKKQKKQNREEKKRMEQEEKEQKEKEKKEQEIKKKFKITGPIQVLHQARACVDHKGGKNELPAKQGDEIEIIRIRDNPEGKWLGRIKERYGYIKTSVVEIDYDSLRRKQQSSARRPVKDTEIDQQVYDDVGEQDTISSPSDGQSGAGCMFPPPPDQEIYDGIDDENAGTRSVSQDEDKNGIWSWGILKRLKVKDDKKKSVREKTTKVNGAEDNGDSFECKFFFTKMIRKVVNTSNMLLVLILSATSFFSSSKSRTLGKFRPEENDEQNLKKTEREGKVYRKKFKFEREIKVLYTTTTVQNLPQRKWRHQDLQIKPGELLEVIQNTENTMVLCRNEEGK</sequence>
<feature type="non-terminal residue" evidence="6">
    <location>
        <position position="1"/>
    </location>
</feature>
<feature type="compositionally biased region" description="Pro residues" evidence="4">
    <location>
        <begin position="386"/>
        <end position="403"/>
    </location>
</feature>
<dbReference type="PANTHER" id="PTHR16830">
    <property type="entry name" value="SH2 CONTAINING ADAPTOR PRAM-1 RELATED"/>
    <property type="match status" value="1"/>
</dbReference>